<feature type="region of interest" description="Disordered" evidence="1">
    <location>
        <begin position="178"/>
        <end position="204"/>
    </location>
</feature>
<keyword evidence="3" id="KW-1185">Reference proteome</keyword>
<organism evidence="2 3">
    <name type="scientific">Phytophthora fragariaefolia</name>
    <dbReference type="NCBI Taxonomy" id="1490495"/>
    <lineage>
        <taxon>Eukaryota</taxon>
        <taxon>Sar</taxon>
        <taxon>Stramenopiles</taxon>
        <taxon>Oomycota</taxon>
        <taxon>Peronosporomycetes</taxon>
        <taxon>Peronosporales</taxon>
        <taxon>Peronosporaceae</taxon>
        <taxon>Phytophthora</taxon>
    </lineage>
</organism>
<evidence type="ECO:0000313" key="2">
    <source>
        <dbReference type="EMBL" id="GMF51898.1"/>
    </source>
</evidence>
<reference evidence="2" key="1">
    <citation type="submission" date="2023-04" db="EMBL/GenBank/DDBJ databases">
        <title>Phytophthora fragariaefolia NBRC 109709.</title>
        <authorList>
            <person name="Ichikawa N."/>
            <person name="Sato H."/>
            <person name="Tonouchi N."/>
        </authorList>
    </citation>
    <scope>NUCLEOTIDE SEQUENCE</scope>
    <source>
        <strain evidence="2">NBRC 109709</strain>
    </source>
</reference>
<comment type="caution">
    <text evidence="2">The sequence shown here is derived from an EMBL/GenBank/DDBJ whole genome shotgun (WGS) entry which is preliminary data.</text>
</comment>
<dbReference type="AlphaFoldDB" id="A0A9W6Y489"/>
<accession>A0A9W6Y489</accession>
<evidence type="ECO:0000256" key="1">
    <source>
        <dbReference type="SAM" id="MobiDB-lite"/>
    </source>
</evidence>
<gene>
    <name evidence="2" type="ORF">Pfra01_002114400</name>
</gene>
<dbReference type="OrthoDB" id="146003at2759"/>
<feature type="compositionally biased region" description="Basic residues" evidence="1">
    <location>
        <begin position="1"/>
        <end position="10"/>
    </location>
</feature>
<dbReference type="EMBL" id="BSXT01002970">
    <property type="protein sequence ID" value="GMF51898.1"/>
    <property type="molecule type" value="Genomic_DNA"/>
</dbReference>
<feature type="region of interest" description="Disordered" evidence="1">
    <location>
        <begin position="1"/>
        <end position="36"/>
    </location>
</feature>
<proteinExistence type="predicted"/>
<evidence type="ECO:0000313" key="3">
    <source>
        <dbReference type="Proteomes" id="UP001165121"/>
    </source>
</evidence>
<feature type="compositionally biased region" description="Acidic residues" evidence="1">
    <location>
        <begin position="121"/>
        <end position="159"/>
    </location>
</feature>
<feature type="region of interest" description="Disordered" evidence="1">
    <location>
        <begin position="121"/>
        <end position="164"/>
    </location>
</feature>
<name>A0A9W6Y489_9STRA</name>
<dbReference type="Proteomes" id="UP001165121">
    <property type="component" value="Unassembled WGS sequence"/>
</dbReference>
<sequence length="204" mass="22568">MKRVYRKRSWHNHDGQDSQARSSIIVHHGPQQSDSTDIRVGVARIDTSVQLSQRTLDALLDSESDVELSQAAVPRAFSLSASDLNGLDSIAELPATSPPAAISHQVLRPLVHDRKDVSFISDDESLDDYESSSDGEVVAEEEGNPGRDDSEEDDDEITDTDAVQMNTAFIEALQIGSASQGKKWGERRKRTRCVRWTGRPSPQR</sequence>
<protein>
    <submittedName>
        <fullName evidence="2">Unnamed protein product</fullName>
    </submittedName>
</protein>